<protein>
    <submittedName>
        <fullName evidence="6">ABC transporter ATP-binding protein</fullName>
    </submittedName>
</protein>
<keyword evidence="4 6" id="KW-0067">ATP-binding</keyword>
<accession>A0A5K8A202</accession>
<dbReference type="PANTHER" id="PTHR43117:SF4">
    <property type="entry name" value="OSMOPROTECTANT IMPORT ATP-BINDING PROTEIN OSMV"/>
    <property type="match status" value="1"/>
</dbReference>
<dbReference type="SMART" id="SM00382">
    <property type="entry name" value="AAA"/>
    <property type="match status" value="1"/>
</dbReference>
<dbReference type="Pfam" id="PF00005">
    <property type="entry name" value="ABC_tran"/>
    <property type="match status" value="1"/>
</dbReference>
<dbReference type="PROSITE" id="PS00211">
    <property type="entry name" value="ABC_TRANSPORTER_1"/>
    <property type="match status" value="1"/>
</dbReference>
<proteinExistence type="inferred from homology"/>
<dbReference type="PANTHER" id="PTHR43117">
    <property type="entry name" value="OSMOPROTECTANT IMPORT ATP-BINDING PROTEIN OSMV"/>
    <property type="match status" value="1"/>
</dbReference>
<dbReference type="Proteomes" id="UP000425960">
    <property type="component" value="Chromosome"/>
</dbReference>
<dbReference type="PROSITE" id="PS50893">
    <property type="entry name" value="ABC_TRANSPORTER_2"/>
    <property type="match status" value="1"/>
</dbReference>
<name>A0A5K8A202_9BACT</name>
<evidence type="ECO:0000256" key="1">
    <source>
        <dbReference type="ARBA" id="ARBA00005417"/>
    </source>
</evidence>
<dbReference type="InterPro" id="IPR027417">
    <property type="entry name" value="P-loop_NTPase"/>
</dbReference>
<dbReference type="GO" id="GO:0016887">
    <property type="term" value="F:ATP hydrolysis activity"/>
    <property type="evidence" value="ECO:0007669"/>
    <property type="project" value="InterPro"/>
</dbReference>
<dbReference type="InterPro" id="IPR003593">
    <property type="entry name" value="AAA+_ATPase"/>
</dbReference>
<dbReference type="AlphaFoldDB" id="A0A5K8A202"/>
<evidence type="ECO:0000256" key="2">
    <source>
        <dbReference type="ARBA" id="ARBA00022448"/>
    </source>
</evidence>
<feature type="domain" description="ABC transporter" evidence="5">
    <location>
        <begin position="2"/>
        <end position="236"/>
    </location>
</feature>
<evidence type="ECO:0000313" key="6">
    <source>
        <dbReference type="EMBL" id="BBO86471.1"/>
    </source>
</evidence>
<keyword evidence="3" id="KW-0547">Nucleotide-binding</keyword>
<evidence type="ECO:0000259" key="5">
    <source>
        <dbReference type="PROSITE" id="PS50893"/>
    </source>
</evidence>
<gene>
    <name evidence="6" type="ORF">DSCO28_70370</name>
</gene>
<dbReference type="InterPro" id="IPR003439">
    <property type="entry name" value="ABC_transporter-like_ATP-bd"/>
</dbReference>
<evidence type="ECO:0000313" key="7">
    <source>
        <dbReference type="Proteomes" id="UP000425960"/>
    </source>
</evidence>
<sequence>MLQKITVMGGVDKNGHPEPIRRLDIHPGEVLAVVGPTGAGKTQLIADIEQYREGEAPTGRQVLIDGHPYAHDPLSPGPRHLVAEVSQKMNFIIDTTVEAFLARHARVRAIASPKTVINTVLTVANQLAGEPLSPTDNLTRLSGGQARALMVGDVALISNAPVVLVDEIENAGIDRLSAMAILSAHGKMVLVVTHDPTLMLMAGRRVIMKNGGMHQLHRTTPAEIAIMETLAAREKDISRLRDTLRSGQQITDNVPNKETQETWQAFYCTARSTSAGRSAN</sequence>
<organism evidence="6 7">
    <name type="scientific">Desulfosarcina ovata subsp. sediminis</name>
    <dbReference type="NCBI Taxonomy" id="885957"/>
    <lineage>
        <taxon>Bacteria</taxon>
        <taxon>Pseudomonadati</taxon>
        <taxon>Thermodesulfobacteriota</taxon>
        <taxon>Desulfobacteria</taxon>
        <taxon>Desulfobacterales</taxon>
        <taxon>Desulfosarcinaceae</taxon>
        <taxon>Desulfosarcina</taxon>
    </lineage>
</organism>
<comment type="similarity">
    <text evidence="1">Belongs to the ABC transporter superfamily.</text>
</comment>
<dbReference type="SUPFAM" id="SSF52540">
    <property type="entry name" value="P-loop containing nucleoside triphosphate hydrolases"/>
    <property type="match status" value="1"/>
</dbReference>
<dbReference type="GO" id="GO:0005524">
    <property type="term" value="F:ATP binding"/>
    <property type="evidence" value="ECO:0007669"/>
    <property type="project" value="UniProtKB-KW"/>
</dbReference>
<dbReference type="KEGG" id="dov:DSCO28_70370"/>
<dbReference type="EMBL" id="AP021876">
    <property type="protein sequence ID" value="BBO86471.1"/>
    <property type="molecule type" value="Genomic_DNA"/>
</dbReference>
<evidence type="ECO:0000256" key="3">
    <source>
        <dbReference type="ARBA" id="ARBA00022741"/>
    </source>
</evidence>
<reference evidence="6 7" key="1">
    <citation type="submission" date="2019-11" db="EMBL/GenBank/DDBJ databases">
        <title>Comparative genomics of hydrocarbon-degrading Desulfosarcina strains.</title>
        <authorList>
            <person name="Watanabe M."/>
            <person name="Kojima H."/>
            <person name="Fukui M."/>
        </authorList>
    </citation>
    <scope>NUCLEOTIDE SEQUENCE [LARGE SCALE GENOMIC DNA]</scope>
    <source>
        <strain evidence="6 7">28bB2T</strain>
    </source>
</reference>
<dbReference type="InterPro" id="IPR017871">
    <property type="entry name" value="ABC_transporter-like_CS"/>
</dbReference>
<dbReference type="Gene3D" id="3.40.50.300">
    <property type="entry name" value="P-loop containing nucleotide triphosphate hydrolases"/>
    <property type="match status" value="1"/>
</dbReference>
<dbReference type="RefSeq" id="WP_155325749.1">
    <property type="nucleotide sequence ID" value="NZ_AP021876.1"/>
</dbReference>
<keyword evidence="2" id="KW-0813">Transport</keyword>
<evidence type="ECO:0000256" key="4">
    <source>
        <dbReference type="ARBA" id="ARBA00022840"/>
    </source>
</evidence>